<comment type="caution">
    <text evidence="2">The sequence shown here is derived from an EMBL/GenBank/DDBJ whole genome shotgun (WGS) entry which is preliminary data.</text>
</comment>
<protein>
    <submittedName>
        <fullName evidence="2">Uncharacterized protein</fullName>
    </submittedName>
</protein>
<name>A0ABT2X1J7_9RHOB</name>
<dbReference type="Proteomes" id="UP001209535">
    <property type="component" value="Unassembled WGS sequence"/>
</dbReference>
<evidence type="ECO:0000313" key="2">
    <source>
        <dbReference type="EMBL" id="MCU9847814.1"/>
    </source>
</evidence>
<gene>
    <name evidence="2" type="ORF">OEZ60_07320</name>
</gene>
<keyword evidence="1" id="KW-0732">Signal</keyword>
<evidence type="ECO:0000313" key="3">
    <source>
        <dbReference type="Proteomes" id="UP001209535"/>
    </source>
</evidence>
<dbReference type="EMBL" id="JAOVQO010000006">
    <property type="protein sequence ID" value="MCU9847814.1"/>
    <property type="molecule type" value="Genomic_DNA"/>
</dbReference>
<evidence type="ECO:0000256" key="1">
    <source>
        <dbReference type="SAM" id="SignalP"/>
    </source>
</evidence>
<feature type="signal peptide" evidence="1">
    <location>
        <begin position="1"/>
        <end position="19"/>
    </location>
</feature>
<feature type="chain" id="PRO_5046195915" evidence="1">
    <location>
        <begin position="20"/>
        <end position="167"/>
    </location>
</feature>
<proteinExistence type="predicted"/>
<dbReference type="RefSeq" id="WP_263334649.1">
    <property type="nucleotide sequence ID" value="NZ_JAOVQO010000006.1"/>
</dbReference>
<reference evidence="2 3" key="1">
    <citation type="submission" date="2022-10" db="EMBL/GenBank/DDBJ databases">
        <title>Defluviimonas sp. nov., isolated from ocean surface sediments.</title>
        <authorList>
            <person name="He W."/>
            <person name="Wang L."/>
            <person name="Zhang D.-F."/>
        </authorList>
    </citation>
    <scope>NUCLEOTIDE SEQUENCE [LARGE SCALE GENOMIC DNA]</scope>
    <source>
        <strain evidence="2 3">WL0024</strain>
    </source>
</reference>
<sequence>MKTILFSACVIGLASTALAEGGSSAVDGASRYFENVSASFARAGIVPDRAASDSAVYRDLVIASFARAGMVADDPAPAGGAQYYADLIAASFERAGMPVAGWMSRPGQDVVAAKHYNAQVDASFLRANMSPPRATSALSYLEAVDESFARAGMPVHIEITGMITALW</sequence>
<keyword evidence="3" id="KW-1185">Reference proteome</keyword>
<organism evidence="2 3">
    <name type="scientific">Albidovulum salinarum</name>
    <dbReference type="NCBI Taxonomy" id="2984153"/>
    <lineage>
        <taxon>Bacteria</taxon>
        <taxon>Pseudomonadati</taxon>
        <taxon>Pseudomonadota</taxon>
        <taxon>Alphaproteobacteria</taxon>
        <taxon>Rhodobacterales</taxon>
        <taxon>Paracoccaceae</taxon>
        <taxon>Albidovulum</taxon>
    </lineage>
</organism>
<accession>A0ABT2X1J7</accession>